<dbReference type="InterPro" id="IPR037066">
    <property type="entry name" value="Plug_dom_sf"/>
</dbReference>
<keyword evidence="5 9" id="KW-0798">TonB box</keyword>
<keyword evidence="6 8" id="KW-0472">Membrane</keyword>
<dbReference type="Proteomes" id="UP000011135">
    <property type="component" value="Unassembled WGS sequence"/>
</dbReference>
<dbReference type="STRING" id="1237149.C900_00494"/>
<dbReference type="PANTHER" id="PTHR30069">
    <property type="entry name" value="TONB-DEPENDENT OUTER MEMBRANE RECEPTOR"/>
    <property type="match status" value="1"/>
</dbReference>
<dbReference type="PROSITE" id="PS52016">
    <property type="entry name" value="TONB_DEPENDENT_REC_3"/>
    <property type="match status" value="1"/>
</dbReference>
<dbReference type="Gene3D" id="2.170.130.10">
    <property type="entry name" value="TonB-dependent receptor, plug domain"/>
    <property type="match status" value="1"/>
</dbReference>
<proteinExistence type="inferred from homology"/>
<dbReference type="InterPro" id="IPR039426">
    <property type="entry name" value="TonB-dep_rcpt-like"/>
</dbReference>
<dbReference type="InterPro" id="IPR008969">
    <property type="entry name" value="CarboxyPept-like_regulatory"/>
</dbReference>
<dbReference type="eggNOG" id="COG4206">
    <property type="taxonomic scope" value="Bacteria"/>
</dbReference>
<dbReference type="EMBL" id="AMZN01000012">
    <property type="protein sequence ID" value="ELR72992.1"/>
    <property type="molecule type" value="Genomic_DNA"/>
</dbReference>
<evidence type="ECO:0000256" key="8">
    <source>
        <dbReference type="PROSITE-ProRule" id="PRU01360"/>
    </source>
</evidence>
<dbReference type="Pfam" id="PF13715">
    <property type="entry name" value="CarbopepD_reg_2"/>
    <property type="match status" value="1"/>
</dbReference>
<dbReference type="Pfam" id="PF07715">
    <property type="entry name" value="Plug"/>
    <property type="match status" value="1"/>
</dbReference>
<keyword evidence="7 8" id="KW-0998">Cell outer membrane</keyword>
<comment type="caution">
    <text evidence="12">The sequence shown here is derived from an EMBL/GenBank/DDBJ whole genome shotgun (WGS) entry which is preliminary data.</text>
</comment>
<keyword evidence="13" id="KW-1185">Reference proteome</keyword>
<comment type="subcellular location">
    <subcellularLocation>
        <location evidence="1 8">Cell outer membrane</location>
        <topology evidence="1 8">Multi-pass membrane protein</topology>
    </subcellularLocation>
</comment>
<dbReference type="AlphaFoldDB" id="L8K0I7"/>
<evidence type="ECO:0000259" key="10">
    <source>
        <dbReference type="Pfam" id="PF00593"/>
    </source>
</evidence>
<evidence type="ECO:0000256" key="1">
    <source>
        <dbReference type="ARBA" id="ARBA00004571"/>
    </source>
</evidence>
<dbReference type="InterPro" id="IPR000531">
    <property type="entry name" value="Beta-barrel_TonB"/>
</dbReference>
<keyword evidence="2 8" id="KW-0813">Transport</keyword>
<dbReference type="InterPro" id="IPR036942">
    <property type="entry name" value="Beta-barrel_TonB_sf"/>
</dbReference>
<sequence length="750" mass="83318">MNKITLVLFIIAICYCPEILGQVVISGVIYEKTNTALPGANITVDNGQGTSSDMLGRFKLILKPGDYAITASHIGYESLQINVKVGSEPVDNVDFHLTPGEIELSDVVVTTEEARSLKRISAYDIKLRPTGSSQDVLRLVPGLFIAQHAGGGKAEQIFLRGFDIDHGTDIALSVDGLPVNMVSHAHGQGYSDLHFLIPETIESVNFNKGPYYAEQGNFNTAGYAAFQTLTRLDNSMVKVEGGQYGTLRAVTMLDVLNRQVAGNREHLYLASEINLTDGYFDSNQNFSRINFMAKYAGYLGNDRLLKIVASNFSSQWDASGQIPQRAINSGQIGRFGAIDDTEGGKTGRTNLNLQYVSSLPNDAILSHQMFFTRYDFKLVSNFTFFLNDPVHGDQITQSENRYIYGYNGTFEKEGQLKGAKIKSEVGAGFRFDDIEDIRLSHTLNRKEVLEDLARGDISEVNLYGYVSETLHPAADLAINASLRYDYFMFSYVDALSTAYERQTERKGAVSPKLSINYRLTPAATLFVKGGLGFHSNDTRVVVAREGRDILPKAYGLDVGGIFKPAPNIAVNIALWQLHLDQEFVYVGDEGIVEPSGKTRRKGVDLSIRYQLLKWLYLDTDINYTDPEAVDEPEGANYIPLAPTFTSIGGLSVRFANGINGSLRYRYLDDRPANEDNSVVAKGYFLLDAVVNYRQPKYEIGISVVNLLNRKWKEAQFDTESRLYNETTAVSEIHFTPGSPFFFKGSISYFF</sequence>
<dbReference type="Pfam" id="PF00593">
    <property type="entry name" value="TonB_dep_Rec_b-barrel"/>
    <property type="match status" value="1"/>
</dbReference>
<dbReference type="PANTHER" id="PTHR30069:SF36">
    <property type="entry name" value="BLL6948 PROTEIN"/>
    <property type="match status" value="1"/>
</dbReference>
<dbReference type="PATRIC" id="fig|1237149.3.peg.944"/>
<evidence type="ECO:0000256" key="6">
    <source>
        <dbReference type="ARBA" id="ARBA00023136"/>
    </source>
</evidence>
<feature type="domain" description="TonB-dependent receptor-like beta-barrel" evidence="10">
    <location>
        <begin position="316"/>
        <end position="706"/>
    </location>
</feature>
<keyword evidence="3 8" id="KW-1134">Transmembrane beta strand</keyword>
<accession>L8K0I7</accession>
<evidence type="ECO:0000313" key="13">
    <source>
        <dbReference type="Proteomes" id="UP000011135"/>
    </source>
</evidence>
<keyword evidence="12" id="KW-0675">Receptor</keyword>
<evidence type="ECO:0000259" key="11">
    <source>
        <dbReference type="Pfam" id="PF07715"/>
    </source>
</evidence>
<reference evidence="12 13" key="1">
    <citation type="submission" date="2012-12" db="EMBL/GenBank/DDBJ databases">
        <title>Genome assembly of Fulvivirga imtechensis AK7.</title>
        <authorList>
            <person name="Nupur N."/>
            <person name="Khatri I."/>
            <person name="Kumar R."/>
            <person name="Subramanian S."/>
            <person name="Pinnaka A."/>
        </authorList>
    </citation>
    <scope>NUCLEOTIDE SEQUENCE [LARGE SCALE GENOMIC DNA]</scope>
    <source>
        <strain evidence="12 13">AK7</strain>
    </source>
</reference>
<name>L8K0I7_9BACT</name>
<dbReference type="SUPFAM" id="SSF56935">
    <property type="entry name" value="Porins"/>
    <property type="match status" value="1"/>
</dbReference>
<dbReference type="OrthoDB" id="99480at2"/>
<dbReference type="GO" id="GO:0015344">
    <property type="term" value="F:siderophore uptake transmembrane transporter activity"/>
    <property type="evidence" value="ECO:0007669"/>
    <property type="project" value="TreeGrafter"/>
</dbReference>
<evidence type="ECO:0000256" key="9">
    <source>
        <dbReference type="RuleBase" id="RU003357"/>
    </source>
</evidence>
<dbReference type="Gene3D" id="2.60.40.1120">
    <property type="entry name" value="Carboxypeptidase-like, regulatory domain"/>
    <property type="match status" value="1"/>
</dbReference>
<evidence type="ECO:0000256" key="2">
    <source>
        <dbReference type="ARBA" id="ARBA00022448"/>
    </source>
</evidence>
<feature type="domain" description="TonB-dependent receptor plug" evidence="11">
    <location>
        <begin position="114"/>
        <end position="222"/>
    </location>
</feature>
<dbReference type="GO" id="GO:0009279">
    <property type="term" value="C:cell outer membrane"/>
    <property type="evidence" value="ECO:0007669"/>
    <property type="project" value="UniProtKB-SubCell"/>
</dbReference>
<evidence type="ECO:0000313" key="12">
    <source>
        <dbReference type="EMBL" id="ELR72992.1"/>
    </source>
</evidence>
<dbReference type="InterPro" id="IPR012910">
    <property type="entry name" value="Plug_dom"/>
</dbReference>
<evidence type="ECO:0000256" key="5">
    <source>
        <dbReference type="ARBA" id="ARBA00023077"/>
    </source>
</evidence>
<evidence type="ECO:0000256" key="7">
    <source>
        <dbReference type="ARBA" id="ARBA00023237"/>
    </source>
</evidence>
<evidence type="ECO:0000256" key="3">
    <source>
        <dbReference type="ARBA" id="ARBA00022452"/>
    </source>
</evidence>
<gene>
    <name evidence="12" type="ORF">C900_00494</name>
</gene>
<dbReference type="SUPFAM" id="SSF49464">
    <property type="entry name" value="Carboxypeptidase regulatory domain-like"/>
    <property type="match status" value="1"/>
</dbReference>
<organism evidence="12 13">
    <name type="scientific">Fulvivirga imtechensis AK7</name>
    <dbReference type="NCBI Taxonomy" id="1237149"/>
    <lineage>
        <taxon>Bacteria</taxon>
        <taxon>Pseudomonadati</taxon>
        <taxon>Bacteroidota</taxon>
        <taxon>Cytophagia</taxon>
        <taxon>Cytophagales</taxon>
        <taxon>Fulvivirgaceae</taxon>
        <taxon>Fulvivirga</taxon>
    </lineage>
</organism>
<protein>
    <submittedName>
        <fullName evidence="12">Outer membrane receptor protein</fullName>
    </submittedName>
</protein>
<dbReference type="GO" id="GO:0044718">
    <property type="term" value="P:siderophore transmembrane transport"/>
    <property type="evidence" value="ECO:0007669"/>
    <property type="project" value="TreeGrafter"/>
</dbReference>
<comment type="similarity">
    <text evidence="8 9">Belongs to the TonB-dependent receptor family.</text>
</comment>
<dbReference type="RefSeq" id="WP_009578407.1">
    <property type="nucleotide sequence ID" value="NZ_AMZN01000012.1"/>
</dbReference>
<dbReference type="Gene3D" id="2.40.170.20">
    <property type="entry name" value="TonB-dependent receptor, beta-barrel domain"/>
    <property type="match status" value="1"/>
</dbReference>
<evidence type="ECO:0000256" key="4">
    <source>
        <dbReference type="ARBA" id="ARBA00022692"/>
    </source>
</evidence>
<keyword evidence="4 8" id="KW-0812">Transmembrane</keyword>